<keyword evidence="2" id="KW-1185">Reference proteome</keyword>
<reference evidence="1" key="1">
    <citation type="submission" date="2022-06" db="EMBL/GenBank/DDBJ databases">
        <title>Nostosin G and Spiroidesin B from the Cyanobacterium Dolichospermum sp. NIES-1697.</title>
        <authorList>
            <person name="Phan C.-S."/>
            <person name="Mehjabin J.J."/>
            <person name="Anas A.R.J."/>
            <person name="Hayasaka M."/>
            <person name="Onoki R."/>
            <person name="Wang J."/>
            <person name="Umezawa T."/>
            <person name="Washio K."/>
            <person name="Morikawa M."/>
            <person name="Okino T."/>
        </authorList>
    </citation>
    <scope>NUCLEOTIDE SEQUENCE</scope>
    <source>
        <strain evidence="1">NIES-1697</strain>
    </source>
</reference>
<evidence type="ECO:0000313" key="1">
    <source>
        <dbReference type="EMBL" id="UUO14196.1"/>
    </source>
</evidence>
<gene>
    <name evidence="1" type="ORF">NG743_19430</name>
</gene>
<accession>A0ABY5LTJ9</accession>
<dbReference type="EMBL" id="CP099464">
    <property type="protein sequence ID" value="UUO14196.1"/>
    <property type="molecule type" value="Genomic_DNA"/>
</dbReference>
<dbReference type="Proteomes" id="UP001057561">
    <property type="component" value="Chromosome"/>
</dbReference>
<evidence type="ECO:0000313" key="2">
    <source>
        <dbReference type="Proteomes" id="UP001057561"/>
    </source>
</evidence>
<sequence length="1219" mass="138819">MFLPPPKIDQRTYEDIVQETQELTEDYTDNKWRCLDKSDSGLALIRIFSRMATIVSDRLNRSPDRNLLAFLNLIGTQQAPPQPARVPLTFTLAGGSPVDAIVPAHTQVSAPAPEGETEEVIFETEQDLVVSGTQLQAMFVAEDRDYYSDRNHWIDPTIANQNPAFSAFKGDLPTEHYLYIYSEEIFSIPKLETITITIDTNSPTQFGELLDIWSYWEKTAWKPLTHIHTQANTTQFMITVTQLPKLMPFVQFNGQKAPCLRVSLKSQQRNQLAEAARNNLPEVTQIEISTSINQTHTPELCLFNNTPLDLSKDFYPFGTTPGRNDTFSIPLDNKLIKPGVAIEISPKLNHQPSYTDDINIIWEIGNGQNWQIIETSTAADKFRWSNDSSPIKFIEPTEPITSTTFQFPQSLINENLVDDHRENSYWLRARINNGIYGIRGREKKYVVYNDVTLVSRGISSGQTAIFVDSVDELEINDTIRIQSLADPTRQEEVRIINKIASEKKLILENNIRNQYEASSRILCKFIMVDKIPDTCDPPVVQSLTLTYKFLLRKPASYYAYNDFIYCEGSSLGFVRLTQAVKAGERILHLDDVSQLRLGELIKFDDNNPEKRQIELIDRDRHLVIFTTALNHDHRRAVRVIRCFHPLTPAINRNSALYLGFNQPFPNRPNTLYLQVEPPLPSEVAPNANRGEGDLNLQRIAWEYASPNGWQPLVVQDETQAFAEKGLIQFIGLTDFIPSSHFGKELYWLRARKKPSSIPFALLCLFKWALGFRRLHLFGLIRYLGWQISYSVDFSVDPRLRSVRTNTTWASQTITLENEILGSSNNEPQQVFSASQVPILWGQQLEVQEGKMPADEERQVIELQSGSEAISTITDETGQLVAVWVRWQEVPDFYSSQTKDRHYVIDRQTGKIQFGDGKAGMIPPRGRNNIRLTRYHTGGGIRGNQPAYKIAELKTTIPYIDSVINWEAATGGNEQESLERLKERSPQRLRHRDRAVTAQDFEDLTYQASIDVARVKVITPEMMVPNFNPLLEELWIEPEGNSSLAKITEVRSQSPKIEGNPIQVFTHEIRAGRVRVIIVPHSLERQPTPNLALLNRVHTYLQARFVPTMKLQVTGPNWQEIRIITEIVPGSLENADAVRVEVQRSLHNFLHPLTGGNQGVGWSFGRKPHLSDLYALLEAVPGVKYVRYLDIQPTDCQMDIRTLIYSGQHRVTLKLPGETD</sequence>
<protein>
    <submittedName>
        <fullName evidence="1">Baseplate J/gp47 family protein</fullName>
    </submittedName>
</protein>
<name>A0ABY5LTJ9_9CYAN</name>
<organism evidence="1 2">
    <name type="scientific">Dolichospermum heterosporum TAC447</name>
    <dbReference type="NCBI Taxonomy" id="747523"/>
    <lineage>
        <taxon>Bacteria</taxon>
        <taxon>Bacillati</taxon>
        <taxon>Cyanobacteriota</taxon>
        <taxon>Cyanophyceae</taxon>
        <taxon>Nostocales</taxon>
        <taxon>Aphanizomenonaceae</taxon>
        <taxon>Dolichospermum</taxon>
        <taxon>Dolichospermum heterosporum</taxon>
    </lineage>
</organism>
<proteinExistence type="predicted"/>
<dbReference type="RefSeq" id="WP_257120713.1">
    <property type="nucleotide sequence ID" value="NZ_CP099464.1"/>
</dbReference>